<gene>
    <name evidence="11" type="ORF">IAD15_06265</name>
</gene>
<evidence type="ECO:0000256" key="6">
    <source>
        <dbReference type="ARBA" id="ARBA00022898"/>
    </source>
</evidence>
<keyword evidence="5 10" id="KW-0808">Transferase</keyword>
<evidence type="ECO:0000256" key="1">
    <source>
        <dbReference type="ARBA" id="ARBA00001275"/>
    </source>
</evidence>
<dbReference type="PIRSF" id="PIRSF000460">
    <property type="entry name" value="Pprylas_GlgP"/>
    <property type="match status" value="1"/>
</dbReference>
<dbReference type="AlphaFoldDB" id="A0A9D1HNA4"/>
<reference evidence="11" key="2">
    <citation type="journal article" date="2021" name="PeerJ">
        <title>Extensive microbial diversity within the chicken gut microbiome revealed by metagenomics and culture.</title>
        <authorList>
            <person name="Gilroy R."/>
            <person name="Ravi A."/>
            <person name="Getino M."/>
            <person name="Pursley I."/>
            <person name="Horton D.L."/>
            <person name="Alikhan N.F."/>
            <person name="Baker D."/>
            <person name="Gharbi K."/>
            <person name="Hall N."/>
            <person name="Watson M."/>
            <person name="Adriaenssens E.M."/>
            <person name="Foster-Nyarko E."/>
            <person name="Jarju S."/>
            <person name="Secka A."/>
            <person name="Antonio M."/>
            <person name="Oren A."/>
            <person name="Chaudhuri R.R."/>
            <person name="La Ragione R."/>
            <person name="Hildebrand F."/>
            <person name="Pallen M.J."/>
        </authorList>
    </citation>
    <scope>NUCLEOTIDE SEQUENCE</scope>
    <source>
        <strain evidence="11">CHK195-11698</strain>
    </source>
</reference>
<dbReference type="PANTHER" id="PTHR11468">
    <property type="entry name" value="GLYCOGEN PHOSPHORYLASE"/>
    <property type="match status" value="1"/>
</dbReference>
<comment type="function">
    <text evidence="8">Phosphorylase is an important allosteric enzyme in carbohydrate metabolism. Enzymes from different sources differ in their regulatory mechanisms and in their natural substrates. However, all known phosphorylases share catalytic and structural properties.</text>
</comment>
<dbReference type="Proteomes" id="UP000824175">
    <property type="component" value="Unassembled WGS sequence"/>
</dbReference>
<accession>A0A9D1HNA4</accession>
<dbReference type="GO" id="GO:0005980">
    <property type="term" value="P:glycogen catabolic process"/>
    <property type="evidence" value="ECO:0007669"/>
    <property type="project" value="TreeGrafter"/>
</dbReference>
<dbReference type="GO" id="GO:0005737">
    <property type="term" value="C:cytoplasm"/>
    <property type="evidence" value="ECO:0007669"/>
    <property type="project" value="TreeGrafter"/>
</dbReference>
<evidence type="ECO:0000313" key="12">
    <source>
        <dbReference type="Proteomes" id="UP000824175"/>
    </source>
</evidence>
<dbReference type="FunFam" id="3.40.50.2000:FF:000149">
    <property type="entry name" value="Glycogen phosphorylase, muscle form"/>
    <property type="match status" value="1"/>
</dbReference>
<evidence type="ECO:0000256" key="10">
    <source>
        <dbReference type="RuleBase" id="RU000587"/>
    </source>
</evidence>
<proteinExistence type="inferred from homology"/>
<dbReference type="InterPro" id="IPR035090">
    <property type="entry name" value="Pyridoxal_P_attach_site"/>
</dbReference>
<dbReference type="EC" id="2.4.1.1" evidence="10"/>
<dbReference type="SUPFAM" id="SSF53756">
    <property type="entry name" value="UDP-Glycosyltransferase/glycogen phosphorylase"/>
    <property type="match status" value="1"/>
</dbReference>
<feature type="modified residue" description="N6-(pyridoxal phosphate)lysine" evidence="9">
    <location>
        <position position="648"/>
    </location>
</feature>
<comment type="catalytic activity">
    <reaction evidence="1 10">
        <text>[(1-&gt;4)-alpha-D-glucosyl](n) + phosphate = [(1-&gt;4)-alpha-D-glucosyl](n-1) + alpha-D-glucose 1-phosphate</text>
        <dbReference type="Rhea" id="RHEA:41732"/>
        <dbReference type="Rhea" id="RHEA-COMP:9584"/>
        <dbReference type="Rhea" id="RHEA-COMP:9586"/>
        <dbReference type="ChEBI" id="CHEBI:15444"/>
        <dbReference type="ChEBI" id="CHEBI:43474"/>
        <dbReference type="ChEBI" id="CHEBI:58601"/>
        <dbReference type="EC" id="2.4.1.1"/>
    </reaction>
</comment>
<name>A0A9D1HNA4_9FIRM</name>
<evidence type="ECO:0000256" key="3">
    <source>
        <dbReference type="ARBA" id="ARBA00006047"/>
    </source>
</evidence>
<dbReference type="NCBIfam" id="TIGR02093">
    <property type="entry name" value="P_ylase"/>
    <property type="match status" value="1"/>
</dbReference>
<evidence type="ECO:0000256" key="2">
    <source>
        <dbReference type="ARBA" id="ARBA00001933"/>
    </source>
</evidence>
<dbReference type="InterPro" id="IPR011833">
    <property type="entry name" value="Glycg_phsphrylas"/>
</dbReference>
<comment type="caution">
    <text evidence="11">The sequence shown here is derived from an EMBL/GenBank/DDBJ whole genome shotgun (WGS) entry which is preliminary data.</text>
</comment>
<keyword evidence="4 10" id="KW-0328">Glycosyltransferase</keyword>
<dbReference type="PANTHER" id="PTHR11468:SF3">
    <property type="entry name" value="GLYCOGEN PHOSPHORYLASE, LIVER FORM"/>
    <property type="match status" value="1"/>
</dbReference>
<dbReference type="GO" id="GO:0030170">
    <property type="term" value="F:pyridoxal phosphate binding"/>
    <property type="evidence" value="ECO:0007669"/>
    <property type="project" value="InterPro"/>
</dbReference>
<evidence type="ECO:0000256" key="8">
    <source>
        <dbReference type="ARBA" id="ARBA00025174"/>
    </source>
</evidence>
<dbReference type="Pfam" id="PF00343">
    <property type="entry name" value="Phosphorylase"/>
    <property type="match status" value="1"/>
</dbReference>
<dbReference type="CDD" id="cd04300">
    <property type="entry name" value="GT35_Glycogen_Phosphorylase"/>
    <property type="match status" value="1"/>
</dbReference>
<reference evidence="11" key="1">
    <citation type="submission" date="2020-10" db="EMBL/GenBank/DDBJ databases">
        <authorList>
            <person name="Gilroy R."/>
        </authorList>
    </citation>
    <scope>NUCLEOTIDE SEQUENCE</scope>
    <source>
        <strain evidence="11">CHK195-11698</strain>
    </source>
</reference>
<evidence type="ECO:0000256" key="5">
    <source>
        <dbReference type="ARBA" id="ARBA00022679"/>
    </source>
</evidence>
<evidence type="ECO:0000256" key="9">
    <source>
        <dbReference type="PIRSR" id="PIRSR000460-1"/>
    </source>
</evidence>
<evidence type="ECO:0000256" key="4">
    <source>
        <dbReference type="ARBA" id="ARBA00022676"/>
    </source>
</evidence>
<keyword evidence="7 10" id="KW-0119">Carbohydrate metabolism</keyword>
<dbReference type="EMBL" id="DVMJ01000052">
    <property type="protein sequence ID" value="HIU13658.1"/>
    <property type="molecule type" value="Genomic_DNA"/>
</dbReference>
<dbReference type="PROSITE" id="PS00102">
    <property type="entry name" value="PHOSPHORYLASE"/>
    <property type="match status" value="1"/>
</dbReference>
<comment type="cofactor">
    <cofactor evidence="2 10">
        <name>pyridoxal 5'-phosphate</name>
        <dbReference type="ChEBI" id="CHEBI:597326"/>
    </cofactor>
</comment>
<sequence length="801" mass="92978">MFSSKDEFQMEFSKRIVEQYGRGIDEAHITEKFMVLESMVRDYASINWAATKEKVADHQQKQMHYFSMEFLLGRLLVNNMMNLGIYEVAKEGLADFGINIHELEELESDAGLGNGGLGRLAACFMDSLASMGYAGHGNTIRYEYGLFKQKIENGYQVEVPDQWMKLGNMWEVRKPKHATDIKFYGKVNMSWDSEGNMSFEHVDAECVSAVPYDMPIVGNDTTVTNTLRLWSPEASENIPHNKDFRQYIQEVRDISQTLYPDDSTQAGRTLRLKQQYFFVSAGLQAIVRSHLRTYGTMDNFHEKNVIQLNDTHPVLCIPELMRILMDEHHMDWDKAWNIVTHTMAYTNHTILSEALERWPISVLQPLLPRIYMIIDEINRRFTNFVREKTNNDESKIYKMSIIRDGQIFMAHLAIVGSFSVNGVAALHTEILKHQEMRDFYELYPDKFNNKTNGVTHRRWLTYANPELSSLINDTIGSRWIKEPERLVDLMDHVDDPQVQERFLEVKKQRKQILADYIREHNHIDVDVNSIFDVQVKRLHAYKRQLLNILHVMYIYREMKENPEYRIYPRTFIFGAKAAASYYFAKKVIKLINTVADVINNDPETNAYLKVVFLENYGVTLAEKIMPAADVSEQISTAGKEASGTGNMKFMMNGALTLGTLDGANVEISQRVGEDNCVIFGLKDNEVIALKQQGYRAWDYYHSDYKLQRVVDSLMNGSWGVDKDEFRIIFEELMNHNDEYMLLADFHAYKEAQEKVQALYQDRQRWAHICLVNIAQSGYFSSDRTIQEYIDDIWHIEPVKGA</sequence>
<dbReference type="InterPro" id="IPR000811">
    <property type="entry name" value="Glyco_trans_35"/>
</dbReference>
<evidence type="ECO:0000313" key="11">
    <source>
        <dbReference type="EMBL" id="HIU13658.1"/>
    </source>
</evidence>
<keyword evidence="6 9" id="KW-0663">Pyridoxal phosphate</keyword>
<protein>
    <recommendedName>
        <fullName evidence="10">Alpha-1,4 glucan phosphorylase</fullName>
        <ecNumber evidence="10">2.4.1.1</ecNumber>
    </recommendedName>
</protein>
<dbReference type="GO" id="GO:0008184">
    <property type="term" value="F:glycogen phosphorylase activity"/>
    <property type="evidence" value="ECO:0007669"/>
    <property type="project" value="InterPro"/>
</dbReference>
<organism evidence="11 12">
    <name type="scientific">Candidatus Fimiplasma intestinipullorum</name>
    <dbReference type="NCBI Taxonomy" id="2840825"/>
    <lineage>
        <taxon>Bacteria</taxon>
        <taxon>Bacillati</taxon>
        <taxon>Bacillota</taxon>
        <taxon>Clostridia</taxon>
        <taxon>Eubacteriales</taxon>
        <taxon>Candidatus Fimiplasma</taxon>
    </lineage>
</organism>
<dbReference type="Gene3D" id="3.40.50.2000">
    <property type="entry name" value="Glycogen Phosphorylase B"/>
    <property type="match status" value="2"/>
</dbReference>
<evidence type="ECO:0000256" key="7">
    <source>
        <dbReference type="ARBA" id="ARBA00023277"/>
    </source>
</evidence>
<comment type="function">
    <text evidence="10">Allosteric enzyme that catalyzes the rate-limiting step in glycogen catabolism, the phosphorolytic cleavage of glycogen to produce glucose-1-phosphate, and plays a central role in maintaining cellular and organismal glucose homeostasis.</text>
</comment>
<comment type="similarity">
    <text evidence="3 10">Belongs to the glycogen phosphorylase family.</text>
</comment>